<dbReference type="EMBL" id="CABVLI010000048">
    <property type="protein sequence ID" value="VVT31618.1"/>
    <property type="molecule type" value="Genomic_DNA"/>
</dbReference>
<protein>
    <submittedName>
        <fullName evidence="1">Uncharacterized protein</fullName>
    </submittedName>
</protein>
<organism evidence="1 2">
    <name type="scientific">Sphingomonas aurantiaca</name>
    <dbReference type="NCBI Taxonomy" id="185949"/>
    <lineage>
        <taxon>Bacteria</taxon>
        <taxon>Pseudomonadati</taxon>
        <taxon>Pseudomonadota</taxon>
        <taxon>Alphaproteobacteria</taxon>
        <taxon>Sphingomonadales</taxon>
        <taxon>Sphingomonadaceae</taxon>
        <taxon>Sphingomonas</taxon>
    </lineage>
</organism>
<dbReference type="AlphaFoldDB" id="A0A5E8AJM5"/>
<sequence length="91" mass="10134">MTSIRILHRDPAGKVFDGQEEYDLAQFAGQVPTIGDTILSPGVLQDLDRHDPQNRSIWTVVGRVFNPRDREDTVALIVESRDGNLADEAFA</sequence>
<dbReference type="Proteomes" id="UP000326857">
    <property type="component" value="Unassembled WGS sequence"/>
</dbReference>
<gene>
    <name evidence="1" type="ORF">SPHINGO391_520205</name>
</gene>
<proteinExistence type="predicted"/>
<evidence type="ECO:0000313" key="1">
    <source>
        <dbReference type="EMBL" id="VVT31618.1"/>
    </source>
</evidence>
<evidence type="ECO:0000313" key="2">
    <source>
        <dbReference type="Proteomes" id="UP000326857"/>
    </source>
</evidence>
<name>A0A5E8AJM5_9SPHN</name>
<dbReference type="RefSeq" id="WP_151992095.1">
    <property type="nucleotide sequence ID" value="NZ_LR701528.1"/>
</dbReference>
<accession>A0A5E8AJM5</accession>
<reference evidence="1 2" key="1">
    <citation type="submission" date="2019-09" db="EMBL/GenBank/DDBJ databases">
        <authorList>
            <person name="Dittami M. S."/>
        </authorList>
    </citation>
    <scope>NUCLEOTIDE SEQUENCE [LARGE SCALE GENOMIC DNA]</scope>
    <source>
        <strain evidence="1">SPHINGO391</strain>
    </source>
</reference>